<feature type="domain" description="Methyltransferase type 11" evidence="2">
    <location>
        <begin position="130"/>
        <end position="169"/>
    </location>
</feature>
<evidence type="ECO:0000313" key="4">
    <source>
        <dbReference type="Proteomes" id="UP000013827"/>
    </source>
</evidence>
<feature type="signal peptide" evidence="1">
    <location>
        <begin position="1"/>
        <end position="16"/>
    </location>
</feature>
<dbReference type="CDD" id="cd02440">
    <property type="entry name" value="AdoMet_MTases"/>
    <property type="match status" value="1"/>
</dbReference>
<dbReference type="PANTHER" id="PTHR43036">
    <property type="entry name" value="OSJNBB0011N17.9 PROTEIN"/>
    <property type="match status" value="1"/>
</dbReference>
<evidence type="ECO:0000259" key="2">
    <source>
        <dbReference type="Pfam" id="PF08241"/>
    </source>
</evidence>
<proteinExistence type="predicted"/>
<dbReference type="PaxDb" id="2903-EOD26386"/>
<dbReference type="OMA" id="DMMSSWV"/>
<dbReference type="AlphaFoldDB" id="A0A0D3JSA1"/>
<dbReference type="SUPFAM" id="SSF53335">
    <property type="entry name" value="S-adenosyl-L-methionine-dependent methyltransferases"/>
    <property type="match status" value="1"/>
</dbReference>
<dbReference type="RefSeq" id="XP_005778815.1">
    <property type="nucleotide sequence ID" value="XM_005778758.1"/>
</dbReference>
<reference evidence="3" key="2">
    <citation type="submission" date="2024-10" db="UniProtKB">
        <authorList>
            <consortium name="EnsemblProtists"/>
        </authorList>
    </citation>
    <scope>IDENTIFICATION</scope>
</reference>
<dbReference type="InterPro" id="IPR013216">
    <property type="entry name" value="Methyltransf_11"/>
</dbReference>
<dbReference type="EnsemblProtists" id="EOD26386">
    <property type="protein sequence ID" value="EOD26386"/>
    <property type="gene ID" value="EMIHUDRAFT_64550"/>
</dbReference>
<dbReference type="GeneID" id="17271932"/>
<dbReference type="STRING" id="2903.R1ETT5"/>
<keyword evidence="1" id="KW-0732">Signal</keyword>
<protein>
    <recommendedName>
        <fullName evidence="2">Methyltransferase type 11 domain-containing protein</fullName>
    </recommendedName>
</protein>
<dbReference type="HOGENOM" id="CLU_072455_1_0_1"/>
<reference evidence="4" key="1">
    <citation type="journal article" date="2013" name="Nature">
        <title>Pan genome of the phytoplankton Emiliania underpins its global distribution.</title>
        <authorList>
            <person name="Read B.A."/>
            <person name="Kegel J."/>
            <person name="Klute M.J."/>
            <person name="Kuo A."/>
            <person name="Lefebvre S.C."/>
            <person name="Maumus F."/>
            <person name="Mayer C."/>
            <person name="Miller J."/>
            <person name="Monier A."/>
            <person name="Salamov A."/>
            <person name="Young J."/>
            <person name="Aguilar M."/>
            <person name="Claverie J.M."/>
            <person name="Frickenhaus S."/>
            <person name="Gonzalez K."/>
            <person name="Herman E.K."/>
            <person name="Lin Y.C."/>
            <person name="Napier J."/>
            <person name="Ogata H."/>
            <person name="Sarno A.F."/>
            <person name="Shmutz J."/>
            <person name="Schroeder D."/>
            <person name="de Vargas C."/>
            <person name="Verret F."/>
            <person name="von Dassow P."/>
            <person name="Valentin K."/>
            <person name="Van de Peer Y."/>
            <person name="Wheeler G."/>
            <person name="Dacks J.B."/>
            <person name="Delwiche C.F."/>
            <person name="Dyhrman S.T."/>
            <person name="Glockner G."/>
            <person name="John U."/>
            <person name="Richards T."/>
            <person name="Worden A.Z."/>
            <person name="Zhang X."/>
            <person name="Grigoriev I.V."/>
            <person name="Allen A.E."/>
            <person name="Bidle K."/>
            <person name="Borodovsky M."/>
            <person name="Bowler C."/>
            <person name="Brownlee C."/>
            <person name="Cock J.M."/>
            <person name="Elias M."/>
            <person name="Gladyshev V.N."/>
            <person name="Groth M."/>
            <person name="Guda C."/>
            <person name="Hadaegh A."/>
            <person name="Iglesias-Rodriguez M.D."/>
            <person name="Jenkins J."/>
            <person name="Jones B.M."/>
            <person name="Lawson T."/>
            <person name="Leese F."/>
            <person name="Lindquist E."/>
            <person name="Lobanov A."/>
            <person name="Lomsadze A."/>
            <person name="Malik S.B."/>
            <person name="Marsh M.E."/>
            <person name="Mackinder L."/>
            <person name="Mock T."/>
            <person name="Mueller-Roeber B."/>
            <person name="Pagarete A."/>
            <person name="Parker M."/>
            <person name="Probert I."/>
            <person name="Quesneville H."/>
            <person name="Raines C."/>
            <person name="Rensing S.A."/>
            <person name="Riano-Pachon D.M."/>
            <person name="Richier S."/>
            <person name="Rokitta S."/>
            <person name="Shiraiwa Y."/>
            <person name="Soanes D.M."/>
            <person name="van der Giezen M."/>
            <person name="Wahlund T.M."/>
            <person name="Williams B."/>
            <person name="Wilson W."/>
            <person name="Wolfe G."/>
            <person name="Wurch L.L."/>
        </authorList>
    </citation>
    <scope>NUCLEOTIDE SEQUENCE</scope>
</reference>
<evidence type="ECO:0000313" key="3">
    <source>
        <dbReference type="EnsemblProtists" id="EOD26386"/>
    </source>
</evidence>
<name>A0A0D3JSA1_EMIH1</name>
<evidence type="ECO:0000256" key="1">
    <source>
        <dbReference type="SAM" id="SignalP"/>
    </source>
</evidence>
<dbReference type="PANTHER" id="PTHR43036:SF2">
    <property type="entry name" value="OS04G0481300 PROTEIN"/>
    <property type="match status" value="1"/>
</dbReference>
<dbReference type="eggNOG" id="KOG1269">
    <property type="taxonomic scope" value="Eukaryota"/>
</dbReference>
<dbReference type="KEGG" id="ehx:EMIHUDRAFT_64550"/>
<keyword evidence="4" id="KW-1185">Reference proteome</keyword>
<dbReference type="Proteomes" id="UP000013827">
    <property type="component" value="Unassembled WGS sequence"/>
</dbReference>
<dbReference type="InterPro" id="IPR029063">
    <property type="entry name" value="SAM-dependent_MTases_sf"/>
</dbReference>
<sequence length="243" mass="26212">MPLITKLILALTIGSAQPLRQPVGRITSLDRRKLVASVSDSEFYKSPRLVAHADDAFLRKLTALYRERLPAGGVLLDLMSSHISHLPPAMSFARVDGHGMNAEELSKNPAFAGGQWWVQDLNEDPALSFAADGEYDAVLCMAGVQYLQEPESVFAECSRVLKPNGVMIVAFTNSFFYQKAIYGWSERGMATRAKLVRDYMRAAGGFDDITVEGDGTGLVAQLASIGGLGGDPFAAVVGRKNGS</sequence>
<dbReference type="Pfam" id="PF08241">
    <property type="entry name" value="Methyltransf_11"/>
    <property type="match status" value="1"/>
</dbReference>
<dbReference type="Gene3D" id="3.40.50.150">
    <property type="entry name" value="Vaccinia Virus protein VP39"/>
    <property type="match status" value="1"/>
</dbReference>
<accession>A0A0D3JSA1</accession>
<feature type="chain" id="PRO_5044210993" description="Methyltransferase type 11 domain-containing protein" evidence="1">
    <location>
        <begin position="17"/>
        <end position="243"/>
    </location>
</feature>
<organism evidence="3 4">
    <name type="scientific">Emiliania huxleyi (strain CCMP1516)</name>
    <dbReference type="NCBI Taxonomy" id="280463"/>
    <lineage>
        <taxon>Eukaryota</taxon>
        <taxon>Haptista</taxon>
        <taxon>Haptophyta</taxon>
        <taxon>Prymnesiophyceae</taxon>
        <taxon>Isochrysidales</taxon>
        <taxon>Noelaerhabdaceae</taxon>
        <taxon>Emiliania</taxon>
    </lineage>
</organism>
<dbReference type="GO" id="GO:0008757">
    <property type="term" value="F:S-adenosylmethionine-dependent methyltransferase activity"/>
    <property type="evidence" value="ECO:0007669"/>
    <property type="project" value="InterPro"/>
</dbReference>